<feature type="transmembrane region" description="Helical" evidence="7">
    <location>
        <begin position="28"/>
        <end position="50"/>
    </location>
</feature>
<keyword evidence="2" id="KW-0813">Transport</keyword>
<dbReference type="InterPro" id="IPR036259">
    <property type="entry name" value="MFS_trans_sf"/>
</dbReference>
<protein>
    <submittedName>
        <fullName evidence="8">MFS transporter</fullName>
    </submittedName>
</protein>
<dbReference type="PANTHER" id="PTHR43791">
    <property type="entry name" value="PERMEASE-RELATED"/>
    <property type="match status" value="1"/>
</dbReference>
<dbReference type="SUPFAM" id="SSF103473">
    <property type="entry name" value="MFS general substrate transporter"/>
    <property type="match status" value="1"/>
</dbReference>
<evidence type="ECO:0000256" key="2">
    <source>
        <dbReference type="ARBA" id="ARBA00022448"/>
    </source>
</evidence>
<evidence type="ECO:0000256" key="7">
    <source>
        <dbReference type="SAM" id="Phobius"/>
    </source>
</evidence>
<dbReference type="RefSeq" id="WP_349299819.1">
    <property type="nucleotide sequence ID" value="NZ_JBEDNQ010000008.1"/>
</dbReference>
<sequence length="464" mass="49507">MALLAFSLSGPLAAPLLGVQGTAGLHGWQWLFLVKGTASVVVGVFAFFWLNNSISDTTWLTGREKAALTTALDDERRAVAESYRGERPRWCMTMRDPRIVVLTAIYFTVQMSIYANTFWLASIVRGMGDLSVRFLSSIPWVCAFGSMFLLARIGDRTGRRRMWLVGALFAAAFGSLGAAYAAPALAPGLPVHRGDGLPVDQPGLLADRAALGSPRRSGVRRRDRQLDREPRWVRRPLRLWSHRGTHGEHPARPGRARGPLAGCRGSVHLGARRTAARRTIERYGRSRRSRTGARPVVVLRARRLIARPAWPGPETPREGATGAVRTAGSAAGRPVVGGEWSDVRPGSRPAARWWRPSLLVVLVAATAGVALSVGVPSVAEIRGWIGGAGWAGPLAWAAVYAALSLTPVPVSALAVAGGVLFGLNAGLPATLAGKPVGAAIGFALARRLGRAAVVGWLDRRGRGV</sequence>
<organism evidence="8 9">
    <name type="scientific">Pseudonocardia nematodicida</name>
    <dbReference type="NCBI Taxonomy" id="1206997"/>
    <lineage>
        <taxon>Bacteria</taxon>
        <taxon>Bacillati</taxon>
        <taxon>Actinomycetota</taxon>
        <taxon>Actinomycetes</taxon>
        <taxon>Pseudonocardiales</taxon>
        <taxon>Pseudonocardiaceae</taxon>
        <taxon>Pseudonocardia</taxon>
    </lineage>
</organism>
<feature type="transmembrane region" description="Helical" evidence="7">
    <location>
        <begin position="99"/>
        <end position="124"/>
    </location>
</feature>
<feature type="transmembrane region" description="Helical" evidence="7">
    <location>
        <begin position="130"/>
        <end position="151"/>
    </location>
</feature>
<evidence type="ECO:0000256" key="5">
    <source>
        <dbReference type="ARBA" id="ARBA00023136"/>
    </source>
</evidence>
<evidence type="ECO:0000256" key="1">
    <source>
        <dbReference type="ARBA" id="ARBA00004141"/>
    </source>
</evidence>
<evidence type="ECO:0000313" key="8">
    <source>
        <dbReference type="EMBL" id="MEQ3552750.1"/>
    </source>
</evidence>
<feature type="region of interest" description="Disordered" evidence="6">
    <location>
        <begin position="309"/>
        <end position="342"/>
    </location>
</feature>
<evidence type="ECO:0000256" key="3">
    <source>
        <dbReference type="ARBA" id="ARBA00022692"/>
    </source>
</evidence>
<gene>
    <name evidence="8" type="ORF">WIS52_19965</name>
</gene>
<accession>A0ABV1KE66</accession>
<dbReference type="InterPro" id="IPR011701">
    <property type="entry name" value="MFS"/>
</dbReference>
<reference evidence="8 9" key="1">
    <citation type="submission" date="2024-03" db="EMBL/GenBank/DDBJ databases">
        <title>Draft genome sequence of Pseudonocardia nematodicida JCM 31783.</title>
        <authorList>
            <person name="Butdee W."/>
            <person name="Duangmal K."/>
        </authorList>
    </citation>
    <scope>NUCLEOTIDE SEQUENCE [LARGE SCALE GENOMIC DNA]</scope>
    <source>
        <strain evidence="8 9">JCM 31783</strain>
    </source>
</reference>
<feature type="region of interest" description="Disordered" evidence="6">
    <location>
        <begin position="243"/>
        <end position="265"/>
    </location>
</feature>
<comment type="subcellular location">
    <subcellularLocation>
        <location evidence="1">Membrane</location>
        <topology evidence="1">Multi-pass membrane protein</topology>
    </subcellularLocation>
</comment>
<comment type="caution">
    <text evidence="8">The sequence shown here is derived from an EMBL/GenBank/DDBJ whole genome shotgun (WGS) entry which is preliminary data.</text>
</comment>
<proteinExistence type="predicted"/>
<dbReference type="Proteomes" id="UP001494902">
    <property type="component" value="Unassembled WGS sequence"/>
</dbReference>
<dbReference type="EMBL" id="JBEDNQ010000008">
    <property type="protein sequence ID" value="MEQ3552750.1"/>
    <property type="molecule type" value="Genomic_DNA"/>
</dbReference>
<name>A0ABV1KE66_9PSEU</name>
<dbReference type="PANTHER" id="PTHR43791:SF36">
    <property type="entry name" value="TRANSPORTER, PUTATIVE (AFU_ORTHOLOGUE AFUA_6G08340)-RELATED"/>
    <property type="match status" value="1"/>
</dbReference>
<keyword evidence="4 7" id="KW-1133">Transmembrane helix</keyword>
<feature type="transmembrane region" description="Helical" evidence="7">
    <location>
        <begin position="163"/>
        <end position="182"/>
    </location>
</feature>
<keyword evidence="3 7" id="KW-0812">Transmembrane</keyword>
<keyword evidence="5 7" id="KW-0472">Membrane</keyword>
<dbReference type="Pfam" id="PF07690">
    <property type="entry name" value="MFS_1"/>
    <property type="match status" value="1"/>
</dbReference>
<keyword evidence="9" id="KW-1185">Reference proteome</keyword>
<evidence type="ECO:0000256" key="6">
    <source>
        <dbReference type="SAM" id="MobiDB-lite"/>
    </source>
</evidence>
<evidence type="ECO:0000313" key="9">
    <source>
        <dbReference type="Proteomes" id="UP001494902"/>
    </source>
</evidence>
<evidence type="ECO:0000256" key="4">
    <source>
        <dbReference type="ARBA" id="ARBA00022989"/>
    </source>
</evidence>
<dbReference type="Gene3D" id="1.20.1250.20">
    <property type="entry name" value="MFS general substrate transporter like domains"/>
    <property type="match status" value="1"/>
</dbReference>
<feature type="transmembrane region" description="Helical" evidence="7">
    <location>
        <begin position="353"/>
        <end position="371"/>
    </location>
</feature>
<feature type="transmembrane region" description="Helical" evidence="7">
    <location>
        <begin position="383"/>
        <end position="403"/>
    </location>
</feature>